<keyword evidence="2" id="KW-0472">Membrane</keyword>
<evidence type="ECO:0000256" key="1">
    <source>
        <dbReference type="SAM" id="MobiDB-lite"/>
    </source>
</evidence>
<dbReference type="PANTHER" id="PTHR35792:SF2">
    <property type="entry name" value="GENERAL STRESS PROTEIN"/>
    <property type="match status" value="1"/>
</dbReference>
<dbReference type="AlphaFoldDB" id="A0A1H6RGH7"/>
<feature type="compositionally biased region" description="Basic and acidic residues" evidence="1">
    <location>
        <begin position="152"/>
        <end position="161"/>
    </location>
</feature>
<dbReference type="SUPFAM" id="SSF58113">
    <property type="entry name" value="Apolipoprotein A-I"/>
    <property type="match status" value="1"/>
</dbReference>
<dbReference type="OrthoDB" id="9810874at2"/>
<dbReference type="InterPro" id="IPR052928">
    <property type="entry name" value="Desiccation-related_membrane"/>
</dbReference>
<keyword evidence="4" id="KW-1185">Reference proteome</keyword>
<feature type="compositionally biased region" description="Polar residues" evidence="1">
    <location>
        <begin position="162"/>
        <end position="171"/>
    </location>
</feature>
<sequence>MLIDKVEKAYEVKGFVLGTFVGAAVAGITALLLAPKSGKEVRSDIKEQGIKTKDQAKDYVDKAKDKGLELKDSISKKSDDYMEDASENYEELSDEAEKNLDKIKKQAKDTAEKVKAKMNNNEKATKKNDPTAPDTTSRAVNNEANTAADSSPDNKTEDVKTDTTYFNPDNK</sequence>
<reference evidence="4" key="1">
    <citation type="submission" date="2016-10" db="EMBL/GenBank/DDBJ databases">
        <authorList>
            <person name="Varghese N."/>
            <person name="Submissions S."/>
        </authorList>
    </citation>
    <scope>NUCLEOTIDE SEQUENCE [LARGE SCALE GENOMIC DNA]</scope>
    <source>
        <strain evidence="4">DSM 25751</strain>
    </source>
</reference>
<evidence type="ECO:0000313" key="4">
    <source>
        <dbReference type="Proteomes" id="UP000198564"/>
    </source>
</evidence>
<gene>
    <name evidence="3" type="ORF">SAMN04488113_10251</name>
</gene>
<feature type="region of interest" description="Disordered" evidence="1">
    <location>
        <begin position="75"/>
        <end position="171"/>
    </location>
</feature>
<evidence type="ECO:0000313" key="3">
    <source>
        <dbReference type="EMBL" id="SEI52414.1"/>
    </source>
</evidence>
<keyword evidence="2" id="KW-0812">Transmembrane</keyword>
<dbReference type="STRING" id="1130080.SAMN04488113_10251"/>
<feature type="compositionally biased region" description="Basic and acidic residues" evidence="1">
    <location>
        <begin position="95"/>
        <end position="115"/>
    </location>
</feature>
<feature type="compositionally biased region" description="Polar residues" evidence="1">
    <location>
        <begin position="133"/>
        <end position="151"/>
    </location>
</feature>
<dbReference type="Gene3D" id="1.20.5.1230">
    <property type="entry name" value="Apolipoprotein A-I"/>
    <property type="match status" value="1"/>
</dbReference>
<feature type="compositionally biased region" description="Acidic residues" evidence="1">
    <location>
        <begin position="81"/>
        <end position="94"/>
    </location>
</feature>
<feature type="transmembrane region" description="Helical" evidence="2">
    <location>
        <begin position="15"/>
        <end position="34"/>
    </location>
</feature>
<dbReference type="Proteomes" id="UP000198564">
    <property type="component" value="Unassembled WGS sequence"/>
</dbReference>
<dbReference type="InterPro" id="IPR024623">
    <property type="entry name" value="YtxH"/>
</dbReference>
<evidence type="ECO:0000256" key="2">
    <source>
        <dbReference type="SAM" id="Phobius"/>
    </source>
</evidence>
<dbReference type="Pfam" id="PF12732">
    <property type="entry name" value="YtxH"/>
    <property type="match status" value="1"/>
</dbReference>
<proteinExistence type="predicted"/>
<dbReference type="PANTHER" id="PTHR35792">
    <property type="entry name" value="GENERAL STRESS PROTEIN"/>
    <property type="match status" value="1"/>
</dbReference>
<name>A0A1H6RGH7_9LACT</name>
<keyword evidence="2" id="KW-1133">Transmembrane helix</keyword>
<dbReference type="RefSeq" id="WP_091632208.1">
    <property type="nucleotide sequence ID" value="NZ_FNYW01000002.1"/>
</dbReference>
<dbReference type="EMBL" id="FNYW01000002">
    <property type="protein sequence ID" value="SEI52414.1"/>
    <property type="molecule type" value="Genomic_DNA"/>
</dbReference>
<accession>A0A1H6RGH7</accession>
<protein>
    <submittedName>
        <fullName evidence="3">Gas vesicle protein</fullName>
    </submittedName>
</protein>
<organism evidence="3 4">
    <name type="scientific">Alkalibacterium gilvum</name>
    <dbReference type="NCBI Taxonomy" id="1130080"/>
    <lineage>
        <taxon>Bacteria</taxon>
        <taxon>Bacillati</taxon>
        <taxon>Bacillota</taxon>
        <taxon>Bacilli</taxon>
        <taxon>Lactobacillales</taxon>
        <taxon>Carnobacteriaceae</taxon>
        <taxon>Alkalibacterium</taxon>
    </lineage>
</organism>